<dbReference type="Proteomes" id="UP000681720">
    <property type="component" value="Unassembled WGS sequence"/>
</dbReference>
<accession>A0A8S3HPB8</accession>
<protein>
    <submittedName>
        <fullName evidence="1">Uncharacterized protein</fullName>
    </submittedName>
</protein>
<gene>
    <name evidence="1" type="ORF">GIL414_LOCUS71364</name>
</gene>
<proteinExistence type="predicted"/>
<name>A0A8S3HPB8_9BILA</name>
<dbReference type="EMBL" id="CAJOBJ010334158">
    <property type="protein sequence ID" value="CAF5186690.1"/>
    <property type="molecule type" value="Genomic_DNA"/>
</dbReference>
<feature type="non-terminal residue" evidence="1">
    <location>
        <position position="1"/>
    </location>
</feature>
<comment type="caution">
    <text evidence="1">The sequence shown here is derived from an EMBL/GenBank/DDBJ whole genome shotgun (WGS) entry which is preliminary data.</text>
</comment>
<reference evidence="1" key="1">
    <citation type="submission" date="2021-02" db="EMBL/GenBank/DDBJ databases">
        <authorList>
            <person name="Nowell W R."/>
        </authorList>
    </citation>
    <scope>NUCLEOTIDE SEQUENCE</scope>
</reference>
<evidence type="ECO:0000313" key="1">
    <source>
        <dbReference type="EMBL" id="CAF5186690.1"/>
    </source>
</evidence>
<organism evidence="1 2">
    <name type="scientific">Rotaria magnacalcarata</name>
    <dbReference type="NCBI Taxonomy" id="392030"/>
    <lineage>
        <taxon>Eukaryota</taxon>
        <taxon>Metazoa</taxon>
        <taxon>Spiralia</taxon>
        <taxon>Gnathifera</taxon>
        <taxon>Rotifera</taxon>
        <taxon>Eurotatoria</taxon>
        <taxon>Bdelloidea</taxon>
        <taxon>Philodinida</taxon>
        <taxon>Philodinidae</taxon>
        <taxon>Rotaria</taxon>
    </lineage>
</organism>
<evidence type="ECO:0000313" key="2">
    <source>
        <dbReference type="Proteomes" id="UP000681720"/>
    </source>
</evidence>
<sequence length="184" mass="21044">FQVMDLKDTHVPFISPSGIFDWERDRLDAQHRIELFPSLVSSLQGPPLYGAPSTNSYAIDIPPLICRPDLHKDHVSTTYTLLRPMPSSYHCLLDPSRRLNEKTHIDELGDNVTVSIPGLSRYDRDPPLIFDLPKLNGPLNKEQPEYTWYHNNEAEIGKIFPENYWNRHKLAGKAPSAYLVPTVL</sequence>
<dbReference type="AlphaFoldDB" id="A0A8S3HPB8"/>